<accession>A0ABU1ULE0</accession>
<evidence type="ECO:0000313" key="2">
    <source>
        <dbReference type="EMBL" id="MDR7086004.1"/>
    </source>
</evidence>
<keyword evidence="1" id="KW-0472">Membrane</keyword>
<protein>
    <recommendedName>
        <fullName evidence="4">Fenitrothion hydrolase</fullName>
    </recommendedName>
</protein>
<feature type="transmembrane region" description="Helical" evidence="1">
    <location>
        <begin position="98"/>
        <end position="121"/>
    </location>
</feature>
<keyword evidence="1" id="KW-0812">Transmembrane</keyword>
<keyword evidence="3" id="KW-1185">Reference proteome</keyword>
<feature type="transmembrane region" description="Helical" evidence="1">
    <location>
        <begin position="20"/>
        <end position="43"/>
    </location>
</feature>
<feature type="transmembrane region" description="Helical" evidence="1">
    <location>
        <begin position="301"/>
        <end position="322"/>
    </location>
</feature>
<feature type="transmembrane region" description="Helical" evidence="1">
    <location>
        <begin position="364"/>
        <end position="388"/>
    </location>
</feature>
<sequence length="420" mass="45344">MTLGSELAQHGIGGGATDLPIPLMFAMVGASWALVLSFALLVVEWKQPRFTKPDVDPEAAEPPVRRPWLAVVGLVLTAWFLLALFGGPSNETNASLGWLYILTWVGLVPLALLFGHVWRDLSPWRTIQSWLGDGRRTYPAKLGYWPAAAGLMAFAWLELASPDPADVTSVRLWVAIYIGAMLIGGWLFGPTWFDRADPFDVYSAVVSKLSPFVRHGRFALHNPLRTLPTVPVAPGLVAVLGTLLGSTAYDSFSSSTFWQKKAPSVLEQSATLIGFCALVGILFTLATRASGGLTPERRRALPGLLAHTLVPIVVGYIVAHYATYLLEKGQSAFIAMLDPLGRGWQPLGDPATAYFLSEHVDTLAFLKVAAVVTGHVIAVIAAHDRALALLPKAHRLSGQLALLVLMVAYTFTGLFLLFSA</sequence>
<reference evidence="2 3" key="1">
    <citation type="submission" date="2023-07" db="EMBL/GenBank/DDBJ databases">
        <title>Sorghum-associated microbial communities from plants grown in Nebraska, USA.</title>
        <authorList>
            <person name="Schachtman D."/>
        </authorList>
    </citation>
    <scope>NUCLEOTIDE SEQUENCE [LARGE SCALE GENOMIC DNA]</scope>
    <source>
        <strain evidence="2 3">BE248</strain>
    </source>
</reference>
<name>A0ABU1ULE0_9ACTN</name>
<feature type="transmembrane region" description="Helical" evidence="1">
    <location>
        <begin position="227"/>
        <end position="249"/>
    </location>
</feature>
<comment type="caution">
    <text evidence="2">The sequence shown here is derived from an EMBL/GenBank/DDBJ whole genome shotgun (WGS) entry which is preliminary data.</text>
</comment>
<proteinExistence type="predicted"/>
<feature type="transmembrane region" description="Helical" evidence="1">
    <location>
        <begin position="68"/>
        <end position="86"/>
    </location>
</feature>
<feature type="transmembrane region" description="Helical" evidence="1">
    <location>
        <begin position="142"/>
        <end position="160"/>
    </location>
</feature>
<feature type="transmembrane region" description="Helical" evidence="1">
    <location>
        <begin position="172"/>
        <end position="193"/>
    </location>
</feature>
<evidence type="ECO:0000313" key="3">
    <source>
        <dbReference type="Proteomes" id="UP001257739"/>
    </source>
</evidence>
<feature type="transmembrane region" description="Helical" evidence="1">
    <location>
        <begin position="400"/>
        <end position="418"/>
    </location>
</feature>
<evidence type="ECO:0000256" key="1">
    <source>
        <dbReference type="SAM" id="Phobius"/>
    </source>
</evidence>
<dbReference type="RefSeq" id="WP_309967111.1">
    <property type="nucleotide sequence ID" value="NZ_JAVDWH010000001.1"/>
</dbReference>
<evidence type="ECO:0008006" key="4">
    <source>
        <dbReference type="Google" id="ProtNLM"/>
    </source>
</evidence>
<gene>
    <name evidence="2" type="ORF">J2X11_000843</name>
</gene>
<keyword evidence="1" id="KW-1133">Transmembrane helix</keyword>
<feature type="transmembrane region" description="Helical" evidence="1">
    <location>
        <begin position="269"/>
        <end position="289"/>
    </location>
</feature>
<dbReference type="Proteomes" id="UP001257739">
    <property type="component" value="Unassembled WGS sequence"/>
</dbReference>
<dbReference type="EMBL" id="JAVDWH010000001">
    <property type="protein sequence ID" value="MDR7086004.1"/>
    <property type="molecule type" value="Genomic_DNA"/>
</dbReference>
<organism evidence="2 3">
    <name type="scientific">Aeromicrobium panaciterrae</name>
    <dbReference type="NCBI Taxonomy" id="363861"/>
    <lineage>
        <taxon>Bacteria</taxon>
        <taxon>Bacillati</taxon>
        <taxon>Actinomycetota</taxon>
        <taxon>Actinomycetes</taxon>
        <taxon>Propionibacteriales</taxon>
        <taxon>Nocardioidaceae</taxon>
        <taxon>Aeromicrobium</taxon>
    </lineage>
</organism>